<evidence type="ECO:0000313" key="4">
    <source>
        <dbReference type="EMBL" id="KAK2027067.1"/>
    </source>
</evidence>
<dbReference type="SUPFAM" id="SSF51735">
    <property type="entry name" value="NAD(P)-binding Rossmann-fold domains"/>
    <property type="match status" value="1"/>
</dbReference>
<dbReference type="InterPro" id="IPR011032">
    <property type="entry name" value="GroES-like_sf"/>
</dbReference>
<dbReference type="InterPro" id="IPR013149">
    <property type="entry name" value="ADH-like_C"/>
</dbReference>
<evidence type="ECO:0000256" key="2">
    <source>
        <dbReference type="ARBA" id="ARBA00023002"/>
    </source>
</evidence>
<sequence length="366" mass="39092">MPETLHSSAPALYHDEDDSLKVVRNVPVPELVDGEVVVKVMYSGVNPADVKHGRLLGMRPVIMGYDFCGRVTQAAPTSDFKLGDLVAGYTPTGVGRLSKYGAHQEYLSCPENLMFKVPGNLPPAHAACMTVVLMTAANALHDIFGFPLPGEKPADGFRRGPLLIWGASASVGLCMLQLARASGAHPIFVTASPKRHELLKRLGATRCFDYRAPDVVSQIRAASAESEAGPIAYAADCAGSGGIREVPAKSDGADSAAQTEACVGADVPILSVVTNENPRFKLPIGSAATSFRFRLPDGHVLDFPARPKVWAMMTKALRWAVDKYGTEFDMPEVDVFEGSAEESLAKVVEVADQGRFGKLVLVQPMS</sequence>
<dbReference type="Gene3D" id="3.40.50.720">
    <property type="entry name" value="NAD(P)-binding Rossmann-like Domain"/>
    <property type="match status" value="1"/>
</dbReference>
<dbReference type="PANTHER" id="PTHR45348:SF7">
    <property type="entry name" value="ZINC BINDING OXIDOREDUCTASE, PUTATIVE-RELATED"/>
    <property type="match status" value="1"/>
</dbReference>
<dbReference type="Pfam" id="PF08240">
    <property type="entry name" value="ADH_N"/>
    <property type="match status" value="1"/>
</dbReference>
<dbReference type="CDD" id="cd08249">
    <property type="entry name" value="enoyl_reductase_like"/>
    <property type="match status" value="1"/>
</dbReference>
<dbReference type="SUPFAM" id="SSF50129">
    <property type="entry name" value="GroES-like"/>
    <property type="match status" value="1"/>
</dbReference>
<dbReference type="Pfam" id="PF00107">
    <property type="entry name" value="ADH_zinc_N"/>
    <property type="match status" value="1"/>
</dbReference>
<keyword evidence="5" id="KW-1185">Reference proteome</keyword>
<dbReference type="EMBL" id="MU842902">
    <property type="protein sequence ID" value="KAK2027067.1"/>
    <property type="molecule type" value="Genomic_DNA"/>
</dbReference>
<evidence type="ECO:0000256" key="1">
    <source>
        <dbReference type="ARBA" id="ARBA00008072"/>
    </source>
</evidence>
<name>A0AAD9HFL1_9PEZI</name>
<proteinExistence type="inferred from homology"/>
<keyword evidence="2" id="KW-0560">Oxidoreductase</keyword>
<protein>
    <submittedName>
        <fullName evidence="4">GroES-like protein</fullName>
    </submittedName>
</protein>
<dbReference type="GO" id="GO:0016651">
    <property type="term" value="F:oxidoreductase activity, acting on NAD(P)H"/>
    <property type="evidence" value="ECO:0007669"/>
    <property type="project" value="InterPro"/>
</dbReference>
<gene>
    <name evidence="4" type="ORF">LX32DRAFT_593447</name>
</gene>
<evidence type="ECO:0000259" key="3">
    <source>
        <dbReference type="SMART" id="SM00829"/>
    </source>
</evidence>
<evidence type="ECO:0000313" key="5">
    <source>
        <dbReference type="Proteomes" id="UP001232148"/>
    </source>
</evidence>
<dbReference type="InterPro" id="IPR020843">
    <property type="entry name" value="ER"/>
</dbReference>
<dbReference type="SMART" id="SM00829">
    <property type="entry name" value="PKS_ER"/>
    <property type="match status" value="1"/>
</dbReference>
<dbReference type="Proteomes" id="UP001232148">
    <property type="component" value="Unassembled WGS sequence"/>
</dbReference>
<dbReference type="AlphaFoldDB" id="A0AAD9HFL1"/>
<comment type="similarity">
    <text evidence="1">Belongs to the zinc-containing alcohol dehydrogenase family.</text>
</comment>
<dbReference type="PANTHER" id="PTHR45348">
    <property type="entry name" value="HYPOTHETICAL OXIDOREDUCTASE (EUROFUNG)"/>
    <property type="match status" value="1"/>
</dbReference>
<organism evidence="4 5">
    <name type="scientific">Colletotrichum zoysiae</name>
    <dbReference type="NCBI Taxonomy" id="1216348"/>
    <lineage>
        <taxon>Eukaryota</taxon>
        <taxon>Fungi</taxon>
        <taxon>Dikarya</taxon>
        <taxon>Ascomycota</taxon>
        <taxon>Pezizomycotina</taxon>
        <taxon>Sordariomycetes</taxon>
        <taxon>Hypocreomycetidae</taxon>
        <taxon>Glomerellales</taxon>
        <taxon>Glomerellaceae</taxon>
        <taxon>Colletotrichum</taxon>
        <taxon>Colletotrichum graminicola species complex</taxon>
    </lineage>
</organism>
<dbReference type="Gene3D" id="3.90.180.10">
    <property type="entry name" value="Medium-chain alcohol dehydrogenases, catalytic domain"/>
    <property type="match status" value="1"/>
</dbReference>
<dbReference type="InterPro" id="IPR047122">
    <property type="entry name" value="Trans-enoyl_RdTase-like"/>
</dbReference>
<dbReference type="InterPro" id="IPR013154">
    <property type="entry name" value="ADH-like_N"/>
</dbReference>
<dbReference type="InterPro" id="IPR036291">
    <property type="entry name" value="NAD(P)-bd_dom_sf"/>
</dbReference>
<feature type="domain" description="Enoyl reductase (ER)" evidence="3">
    <location>
        <begin position="15"/>
        <end position="361"/>
    </location>
</feature>
<comment type="caution">
    <text evidence="4">The sequence shown here is derived from an EMBL/GenBank/DDBJ whole genome shotgun (WGS) entry which is preliminary data.</text>
</comment>
<accession>A0AAD9HFL1</accession>
<reference evidence="4" key="1">
    <citation type="submission" date="2021-06" db="EMBL/GenBank/DDBJ databases">
        <title>Comparative genomics, transcriptomics and evolutionary studies reveal genomic signatures of adaptation to plant cell wall in hemibiotrophic fungi.</title>
        <authorList>
            <consortium name="DOE Joint Genome Institute"/>
            <person name="Baroncelli R."/>
            <person name="Diaz J.F."/>
            <person name="Benocci T."/>
            <person name="Peng M."/>
            <person name="Battaglia E."/>
            <person name="Haridas S."/>
            <person name="Andreopoulos W."/>
            <person name="Labutti K."/>
            <person name="Pangilinan J."/>
            <person name="Floch G.L."/>
            <person name="Makela M.R."/>
            <person name="Henrissat B."/>
            <person name="Grigoriev I.V."/>
            <person name="Crouch J.A."/>
            <person name="De Vries R.P."/>
            <person name="Sukno S.A."/>
            <person name="Thon M.R."/>
        </authorList>
    </citation>
    <scope>NUCLEOTIDE SEQUENCE</scope>
    <source>
        <strain evidence="4">MAFF235873</strain>
    </source>
</reference>